<dbReference type="EMBL" id="AP024110">
    <property type="protein sequence ID" value="BCM26271.1"/>
    <property type="molecule type" value="Genomic_DNA"/>
</dbReference>
<proteinExistence type="predicted"/>
<feature type="signal peptide" evidence="2">
    <location>
        <begin position="1"/>
        <end position="19"/>
    </location>
</feature>
<name>A0A8E4DGU8_9PROT</name>
<dbReference type="RefSeq" id="WP_221764279.1">
    <property type="nucleotide sequence ID" value="NZ_AP024110.1"/>
</dbReference>
<evidence type="ECO:0000313" key="4">
    <source>
        <dbReference type="Proteomes" id="UP000826722"/>
    </source>
</evidence>
<accession>A0A8E4DGU8</accession>
<sequence>MKTLNAIALSITFISSATAAPILATQDGLLGLYPVTDMRLTNGTCADCPTIPQALWYFQQELIAVAKPDHPVAGFSKTANAQQDVKSWSANPSAQDLNALPPLVWLGSNEVITKAELGADGKLIKLDNGGNMAFNIVPKISTNLSYFDDSSLKFFSERPVRLRGETTKAVDDSSQFTARTIWPLDFNIPNNQSAHPLSNEETLQTLVRANQGGAQSPYQTRVLWSRDAGERHDWKDKAVLGVMLNGAQGDDDEAHGGHFGIVTGQMEADGNWSRWLVNNFYNLDAYGEKGIVSAVTPADKYLMDLNNGQSYYRPSYMLVAVFKSQTLPQEYQAAINRVYNHFYRHDFVYQHAKANCAGISVDTLRSLGWNFPTRGNGGLLKATAAYFYVAATSGSLKSAHDIYEYITTEDTQLNPAAAFDALGEDMLSLAQNKTSRTLSPLEQTMSNDIEAIIMVHIPQIPSSRAFGQAPVYSFDEYLKRAPADHSQWKIIPTEPRPFPDELRDGLALTQEKPNLVPWPVGLLSFGLVFLVIWALRKLLKKRKSVMIPTYDA</sequence>
<reference evidence="3" key="1">
    <citation type="journal article" date="2021" name="Arch. Microbiol.">
        <title>Methyloradius palustris gen. nov., sp. nov., a methanol-oxidizing bacterium isolated from snow.</title>
        <authorList>
            <person name="Miyadera T."/>
            <person name="Kojima H."/>
            <person name="Fukui M."/>
        </authorList>
    </citation>
    <scope>NUCLEOTIDE SEQUENCE</scope>
    <source>
        <strain evidence="3">Zm11</strain>
    </source>
</reference>
<gene>
    <name evidence="3" type="ORF">ZMTM_25300</name>
</gene>
<dbReference type="AlphaFoldDB" id="A0A8E4DGU8"/>
<evidence type="ECO:0000256" key="2">
    <source>
        <dbReference type="SAM" id="SignalP"/>
    </source>
</evidence>
<keyword evidence="4" id="KW-1185">Reference proteome</keyword>
<dbReference type="Proteomes" id="UP000826722">
    <property type="component" value="Chromosome"/>
</dbReference>
<dbReference type="KEGG" id="mpau:ZMTM_25300"/>
<keyword evidence="1" id="KW-0472">Membrane</keyword>
<organism evidence="3 4">
    <name type="scientific">Methyloradius palustris</name>
    <dbReference type="NCBI Taxonomy" id="2778876"/>
    <lineage>
        <taxon>Bacteria</taxon>
        <taxon>Pseudomonadati</taxon>
        <taxon>Pseudomonadota</taxon>
        <taxon>Betaproteobacteria</taxon>
        <taxon>Nitrosomonadales</taxon>
        <taxon>Methylophilaceae</taxon>
        <taxon>Methyloradius</taxon>
    </lineage>
</organism>
<keyword evidence="1" id="KW-0812">Transmembrane</keyword>
<feature type="transmembrane region" description="Helical" evidence="1">
    <location>
        <begin position="515"/>
        <end position="535"/>
    </location>
</feature>
<evidence type="ECO:0000313" key="3">
    <source>
        <dbReference type="EMBL" id="BCM26271.1"/>
    </source>
</evidence>
<evidence type="ECO:0000256" key="1">
    <source>
        <dbReference type="SAM" id="Phobius"/>
    </source>
</evidence>
<keyword evidence="1" id="KW-1133">Transmembrane helix</keyword>
<protein>
    <submittedName>
        <fullName evidence="3">Uncharacterized protein</fullName>
    </submittedName>
</protein>
<feature type="chain" id="PRO_5034318379" evidence="2">
    <location>
        <begin position="20"/>
        <end position="552"/>
    </location>
</feature>
<keyword evidence="2" id="KW-0732">Signal</keyword>